<dbReference type="Proteomes" id="UP000799291">
    <property type="component" value="Unassembled WGS sequence"/>
</dbReference>
<protein>
    <submittedName>
        <fullName evidence="2">Uncharacterized protein</fullName>
    </submittedName>
</protein>
<proteinExistence type="predicted"/>
<keyword evidence="3" id="KW-1185">Reference proteome</keyword>
<organism evidence="2 3">
    <name type="scientific">Lentithecium fluviatile CBS 122367</name>
    <dbReference type="NCBI Taxonomy" id="1168545"/>
    <lineage>
        <taxon>Eukaryota</taxon>
        <taxon>Fungi</taxon>
        <taxon>Dikarya</taxon>
        <taxon>Ascomycota</taxon>
        <taxon>Pezizomycotina</taxon>
        <taxon>Dothideomycetes</taxon>
        <taxon>Pleosporomycetidae</taxon>
        <taxon>Pleosporales</taxon>
        <taxon>Massarineae</taxon>
        <taxon>Lentitheciaceae</taxon>
        <taxon>Lentithecium</taxon>
    </lineage>
</organism>
<reference evidence="2" key="1">
    <citation type="journal article" date="2020" name="Stud. Mycol.">
        <title>101 Dothideomycetes genomes: a test case for predicting lifestyles and emergence of pathogens.</title>
        <authorList>
            <person name="Haridas S."/>
            <person name="Albert R."/>
            <person name="Binder M."/>
            <person name="Bloem J."/>
            <person name="Labutti K."/>
            <person name="Salamov A."/>
            <person name="Andreopoulos B."/>
            <person name="Baker S."/>
            <person name="Barry K."/>
            <person name="Bills G."/>
            <person name="Bluhm B."/>
            <person name="Cannon C."/>
            <person name="Castanera R."/>
            <person name="Culley D."/>
            <person name="Daum C."/>
            <person name="Ezra D."/>
            <person name="Gonzalez J."/>
            <person name="Henrissat B."/>
            <person name="Kuo A."/>
            <person name="Liang C."/>
            <person name="Lipzen A."/>
            <person name="Lutzoni F."/>
            <person name="Magnuson J."/>
            <person name="Mondo S."/>
            <person name="Nolan M."/>
            <person name="Ohm R."/>
            <person name="Pangilinan J."/>
            <person name="Park H.-J."/>
            <person name="Ramirez L."/>
            <person name="Alfaro M."/>
            <person name="Sun H."/>
            <person name="Tritt A."/>
            <person name="Yoshinaga Y."/>
            <person name="Zwiers L.-H."/>
            <person name="Turgeon B."/>
            <person name="Goodwin S."/>
            <person name="Spatafora J."/>
            <person name="Crous P."/>
            <person name="Grigoriev I."/>
        </authorList>
    </citation>
    <scope>NUCLEOTIDE SEQUENCE</scope>
    <source>
        <strain evidence="2">CBS 122367</strain>
    </source>
</reference>
<feature type="region of interest" description="Disordered" evidence="1">
    <location>
        <begin position="1"/>
        <end position="60"/>
    </location>
</feature>
<name>A0A6G1ILN8_9PLEO</name>
<evidence type="ECO:0000313" key="2">
    <source>
        <dbReference type="EMBL" id="KAF2678861.1"/>
    </source>
</evidence>
<feature type="compositionally biased region" description="Polar residues" evidence="1">
    <location>
        <begin position="39"/>
        <end position="60"/>
    </location>
</feature>
<evidence type="ECO:0000256" key="1">
    <source>
        <dbReference type="SAM" id="MobiDB-lite"/>
    </source>
</evidence>
<accession>A0A6G1ILN8</accession>
<evidence type="ECO:0000313" key="3">
    <source>
        <dbReference type="Proteomes" id="UP000799291"/>
    </source>
</evidence>
<gene>
    <name evidence="2" type="ORF">K458DRAFT_408560</name>
</gene>
<dbReference type="EMBL" id="MU005608">
    <property type="protein sequence ID" value="KAF2678861.1"/>
    <property type="molecule type" value="Genomic_DNA"/>
</dbReference>
<dbReference type="AlphaFoldDB" id="A0A6G1ILN8"/>
<sequence>MTVGPRGPDIHHSFGTIPQAITPHPSAHTGRYNPGDNGAGQSVPVTQGHQSTNPPSYEVSNLNPLLASQFTSGFVSPNSVDPLHGLQSSVNPPFSTGLAAAAAANPPLTASTYLPPAAFQQPDGGGSKKGTALVPFDPFMGYQDPDRFIAEILEENFFEESDEARQLKRTKHGRVVVMGTTV</sequence>